<comment type="subcellular location">
    <subcellularLocation>
        <location evidence="1">Membrane</location>
        <topology evidence="1">Multi-pass membrane protein</topology>
    </subcellularLocation>
</comment>
<organism evidence="9 10">
    <name type="scientific">Heterodermia speciosa</name>
    <dbReference type="NCBI Taxonomy" id="116794"/>
    <lineage>
        <taxon>Eukaryota</taxon>
        <taxon>Fungi</taxon>
        <taxon>Dikarya</taxon>
        <taxon>Ascomycota</taxon>
        <taxon>Pezizomycotina</taxon>
        <taxon>Lecanoromycetes</taxon>
        <taxon>OSLEUM clade</taxon>
        <taxon>Lecanoromycetidae</taxon>
        <taxon>Caliciales</taxon>
        <taxon>Physciaceae</taxon>
        <taxon>Heterodermia</taxon>
    </lineage>
</organism>
<evidence type="ECO:0000313" key="9">
    <source>
        <dbReference type="EMBL" id="CAF9935816.1"/>
    </source>
</evidence>
<dbReference type="InterPro" id="IPR050930">
    <property type="entry name" value="MFS_Vesicular_Transporter"/>
</dbReference>
<feature type="transmembrane region" description="Helical" evidence="7">
    <location>
        <begin position="119"/>
        <end position="141"/>
    </location>
</feature>
<keyword evidence="4 7" id="KW-1133">Transmembrane helix</keyword>
<comment type="caution">
    <text evidence="9">The sequence shown here is derived from an EMBL/GenBank/DDBJ whole genome shotgun (WGS) entry which is preliminary data.</text>
</comment>
<keyword evidence="2" id="KW-0813">Transport</keyword>
<dbReference type="Proteomes" id="UP000664521">
    <property type="component" value="Unassembled WGS sequence"/>
</dbReference>
<protein>
    <recommendedName>
        <fullName evidence="8">Major facilitator superfamily (MFS) profile domain-containing protein</fullName>
    </recommendedName>
</protein>
<dbReference type="PROSITE" id="PS50850">
    <property type="entry name" value="MFS"/>
    <property type="match status" value="1"/>
</dbReference>
<evidence type="ECO:0000256" key="7">
    <source>
        <dbReference type="SAM" id="Phobius"/>
    </source>
</evidence>
<evidence type="ECO:0000256" key="6">
    <source>
        <dbReference type="SAM" id="MobiDB-lite"/>
    </source>
</evidence>
<dbReference type="InterPro" id="IPR011701">
    <property type="entry name" value="MFS"/>
</dbReference>
<gene>
    <name evidence="9" type="ORF">HETSPECPRED_009908</name>
</gene>
<feature type="region of interest" description="Disordered" evidence="6">
    <location>
        <begin position="195"/>
        <end position="234"/>
    </location>
</feature>
<evidence type="ECO:0000256" key="1">
    <source>
        <dbReference type="ARBA" id="ARBA00004141"/>
    </source>
</evidence>
<dbReference type="EMBL" id="CAJPDS010000086">
    <property type="protein sequence ID" value="CAF9935816.1"/>
    <property type="molecule type" value="Genomic_DNA"/>
</dbReference>
<keyword evidence="5 7" id="KW-0472">Membrane</keyword>
<evidence type="ECO:0000256" key="3">
    <source>
        <dbReference type="ARBA" id="ARBA00022692"/>
    </source>
</evidence>
<dbReference type="Gene3D" id="1.20.1250.20">
    <property type="entry name" value="MFS general substrate transporter like domains"/>
    <property type="match status" value="1"/>
</dbReference>
<name>A0A8H3G0P4_9LECA</name>
<feature type="transmembrane region" description="Helical" evidence="7">
    <location>
        <begin position="32"/>
        <end position="53"/>
    </location>
</feature>
<feature type="transmembrane region" description="Helical" evidence="7">
    <location>
        <begin position="249"/>
        <end position="266"/>
    </location>
</feature>
<proteinExistence type="predicted"/>
<dbReference type="PANTHER" id="PTHR23506:SF23">
    <property type="entry name" value="GH10249P"/>
    <property type="match status" value="1"/>
</dbReference>
<feature type="domain" description="Major facilitator superfamily (MFS) profile" evidence="8">
    <location>
        <begin position="1"/>
        <end position="284"/>
    </location>
</feature>
<dbReference type="InterPro" id="IPR036259">
    <property type="entry name" value="MFS_trans_sf"/>
</dbReference>
<keyword evidence="10" id="KW-1185">Reference proteome</keyword>
<feature type="compositionally biased region" description="Polar residues" evidence="6">
    <location>
        <begin position="195"/>
        <end position="227"/>
    </location>
</feature>
<dbReference type="GO" id="GO:0022857">
    <property type="term" value="F:transmembrane transporter activity"/>
    <property type="evidence" value="ECO:0007669"/>
    <property type="project" value="InterPro"/>
</dbReference>
<feature type="transmembrane region" description="Helical" evidence="7">
    <location>
        <begin position="60"/>
        <end position="79"/>
    </location>
</feature>
<reference evidence="9" key="1">
    <citation type="submission" date="2021-03" db="EMBL/GenBank/DDBJ databases">
        <authorList>
            <person name="Tagirdzhanova G."/>
        </authorList>
    </citation>
    <scope>NUCLEOTIDE SEQUENCE</scope>
</reference>
<dbReference type="GO" id="GO:0016020">
    <property type="term" value="C:membrane"/>
    <property type="evidence" value="ECO:0007669"/>
    <property type="project" value="UniProtKB-SubCell"/>
</dbReference>
<dbReference type="OrthoDB" id="5086884at2759"/>
<feature type="transmembrane region" description="Helical" evidence="7">
    <location>
        <begin position="85"/>
        <end position="107"/>
    </location>
</feature>
<keyword evidence="3 7" id="KW-0812">Transmembrane</keyword>
<dbReference type="PANTHER" id="PTHR23506">
    <property type="entry name" value="GH10249P"/>
    <property type="match status" value="1"/>
</dbReference>
<dbReference type="InterPro" id="IPR020846">
    <property type="entry name" value="MFS_dom"/>
</dbReference>
<evidence type="ECO:0000256" key="2">
    <source>
        <dbReference type="ARBA" id="ARBA00022448"/>
    </source>
</evidence>
<dbReference type="SUPFAM" id="SSF103473">
    <property type="entry name" value="MFS general substrate transporter"/>
    <property type="match status" value="1"/>
</dbReference>
<dbReference type="Pfam" id="PF07690">
    <property type="entry name" value="MFS_1"/>
    <property type="match status" value="1"/>
</dbReference>
<evidence type="ECO:0000256" key="5">
    <source>
        <dbReference type="ARBA" id="ARBA00023136"/>
    </source>
</evidence>
<evidence type="ECO:0000259" key="8">
    <source>
        <dbReference type="PROSITE" id="PS50850"/>
    </source>
</evidence>
<feature type="transmembrane region" description="Helical" evidence="7">
    <location>
        <begin position="147"/>
        <end position="168"/>
    </location>
</feature>
<sequence length="284" mass="30947">MTSRSYSTDRYQWLGVAHSSDDDYSQPRTKSFIFAVFGAAILIGSPICGWIADRTSERSISFYTGLIILGAATVLFGLAKASWVLLISRLLQGLSAAVTYTVGLALLVDTVGRQNIGQWMGTALSSSSFGLIVSPLLGGIVYAKAGYMSVFAMALSLIVVDIVMRLVMIEKKNAAHYKPLESLVPENGFYGTFTQEQSSQHEQTNSPLQQNKPQNDIENGRSMSNDAPESPRQPSKVPTILVLLRIPRLLAAIYGIFVNVSILAAFDGVLPPVDYNNNAFYHDI</sequence>
<accession>A0A8H3G0P4</accession>
<evidence type="ECO:0000313" key="10">
    <source>
        <dbReference type="Proteomes" id="UP000664521"/>
    </source>
</evidence>
<dbReference type="AlphaFoldDB" id="A0A8H3G0P4"/>
<evidence type="ECO:0000256" key="4">
    <source>
        <dbReference type="ARBA" id="ARBA00022989"/>
    </source>
</evidence>